<name>A0A9D7FA76_9RHOO</name>
<organism evidence="2 3">
    <name type="scientific">Candidatus Propionivibrio dominans</name>
    <dbReference type="NCBI Taxonomy" id="2954373"/>
    <lineage>
        <taxon>Bacteria</taxon>
        <taxon>Pseudomonadati</taxon>
        <taxon>Pseudomonadota</taxon>
        <taxon>Betaproteobacteria</taxon>
        <taxon>Rhodocyclales</taxon>
        <taxon>Rhodocyclaceae</taxon>
        <taxon>Propionivibrio</taxon>
    </lineage>
</organism>
<comment type="caution">
    <text evidence="2">The sequence shown here is derived from an EMBL/GenBank/DDBJ whole genome shotgun (WGS) entry which is preliminary data.</text>
</comment>
<evidence type="ECO:0000313" key="3">
    <source>
        <dbReference type="Proteomes" id="UP000886602"/>
    </source>
</evidence>
<evidence type="ECO:0000256" key="1">
    <source>
        <dbReference type="SAM" id="Phobius"/>
    </source>
</evidence>
<proteinExistence type="predicted"/>
<dbReference type="EMBL" id="JADJNC010000003">
    <property type="protein sequence ID" value="MBK7421947.1"/>
    <property type="molecule type" value="Genomic_DNA"/>
</dbReference>
<evidence type="ECO:0000313" key="2">
    <source>
        <dbReference type="EMBL" id="MBK7421947.1"/>
    </source>
</evidence>
<accession>A0A9D7FA76</accession>
<feature type="transmembrane region" description="Helical" evidence="1">
    <location>
        <begin position="42"/>
        <end position="68"/>
    </location>
</feature>
<dbReference type="Proteomes" id="UP000886602">
    <property type="component" value="Unassembled WGS sequence"/>
</dbReference>
<protein>
    <recommendedName>
        <fullName evidence="4">Transmembrane protein</fullName>
    </recommendedName>
</protein>
<keyword evidence="1" id="KW-1133">Transmembrane helix</keyword>
<sequence length="94" mass="10608">MKLVIWILWPSFITAGIAQVLFFTVIDPQQLYLLGQPVVLPAIAVYSLGFLMFWLMCIGSSLMTWFMLPQGIKKALEGYAGEREDLARRKRAAG</sequence>
<evidence type="ECO:0008006" key="4">
    <source>
        <dbReference type="Google" id="ProtNLM"/>
    </source>
</evidence>
<reference evidence="2" key="1">
    <citation type="submission" date="2020-10" db="EMBL/GenBank/DDBJ databases">
        <title>Connecting structure to function with the recovery of over 1000 high-quality activated sludge metagenome-assembled genomes encoding full-length rRNA genes using long-read sequencing.</title>
        <authorList>
            <person name="Singleton C.M."/>
            <person name="Petriglieri F."/>
            <person name="Kristensen J.M."/>
            <person name="Kirkegaard R.H."/>
            <person name="Michaelsen T.Y."/>
            <person name="Andersen M.H."/>
            <person name="Karst S.M."/>
            <person name="Dueholm M.S."/>
            <person name="Nielsen P.H."/>
            <person name="Albertsen M."/>
        </authorList>
    </citation>
    <scope>NUCLEOTIDE SEQUENCE</scope>
    <source>
        <strain evidence="2">EsbW_18-Q3-R4-48_MAXAC.044</strain>
    </source>
</reference>
<gene>
    <name evidence="2" type="ORF">IPJ48_01965</name>
</gene>
<keyword evidence="1" id="KW-0812">Transmembrane</keyword>
<dbReference type="AlphaFoldDB" id="A0A9D7FA76"/>
<keyword evidence="1" id="KW-0472">Membrane</keyword>